<name>A0A938YP67_9ARCH</name>
<dbReference type="Proteomes" id="UP000809243">
    <property type="component" value="Unassembled WGS sequence"/>
</dbReference>
<feature type="non-terminal residue" evidence="2">
    <location>
        <position position="318"/>
    </location>
</feature>
<dbReference type="EMBL" id="JAFGDB010000080">
    <property type="protein sequence ID" value="MBN2067749.1"/>
    <property type="molecule type" value="Genomic_DNA"/>
</dbReference>
<evidence type="ECO:0000256" key="1">
    <source>
        <dbReference type="SAM" id="MobiDB-lite"/>
    </source>
</evidence>
<organism evidence="2 3">
    <name type="scientific">Candidatus Iainarchaeum sp</name>
    <dbReference type="NCBI Taxonomy" id="3101447"/>
    <lineage>
        <taxon>Archaea</taxon>
        <taxon>Candidatus Iainarchaeota</taxon>
        <taxon>Candidatus Iainarchaeia</taxon>
        <taxon>Candidatus Iainarchaeales</taxon>
        <taxon>Candidatus Iainarchaeaceae</taxon>
        <taxon>Candidatus Iainarchaeum</taxon>
    </lineage>
</organism>
<evidence type="ECO:0000313" key="2">
    <source>
        <dbReference type="EMBL" id="MBN2067749.1"/>
    </source>
</evidence>
<protein>
    <submittedName>
        <fullName evidence="2">Uncharacterized protein</fullName>
    </submittedName>
</protein>
<proteinExistence type="predicted"/>
<feature type="region of interest" description="Disordered" evidence="1">
    <location>
        <begin position="33"/>
        <end position="65"/>
    </location>
</feature>
<accession>A0A938YP67</accession>
<evidence type="ECO:0000313" key="3">
    <source>
        <dbReference type="Proteomes" id="UP000809243"/>
    </source>
</evidence>
<gene>
    <name evidence="2" type="ORF">JW744_04740</name>
</gene>
<feature type="compositionally biased region" description="Polar residues" evidence="1">
    <location>
        <begin position="48"/>
        <end position="60"/>
    </location>
</feature>
<comment type="caution">
    <text evidence="2">The sequence shown here is derived from an EMBL/GenBank/DDBJ whole genome shotgun (WGS) entry which is preliminary data.</text>
</comment>
<sequence length="318" mass="35663">MEKKFLREIACVFIICLMLNLSFYPGFAEEGMPSSTGNATTAPAPTAESRTQFNCKTPESNPEEKVLKPEEVLKLKEKTEIESDGINIDKIDTGKGSNPDRADSTVDMVVQTTDNNSAILNEVPDKKMDLGEVPWLKKYIQGPFAFGVSLYDTVRIGQCRNLSELEAAERGCPLTDKQLSLRNSGYGISNNFKNVYNDVKDFVTDDILGNPKETGQYTKEELEQLQLNLLSEDDLNTLEAKTVSRNVEHIPNSVKAEGFKADMATNCSENSCLISSYSFFDKYFNSWFSAEMVISNFGPTLLGQAKRYMGWMRRRGWP</sequence>
<dbReference type="AlphaFoldDB" id="A0A938YP67"/>
<reference evidence="2" key="1">
    <citation type="submission" date="2021-01" db="EMBL/GenBank/DDBJ databases">
        <title>Active Sulfur Cycling in an Early Earth Analoge.</title>
        <authorList>
            <person name="Hahn C.R."/>
            <person name="Youssef N.H."/>
            <person name="Elshahed M."/>
        </authorList>
    </citation>
    <scope>NUCLEOTIDE SEQUENCE</scope>
    <source>
        <strain evidence="2">Zod_Metabat.1151</strain>
    </source>
</reference>